<sequence length="102" mass="11924">MFANWQDAWKSDTNDITTLVEKMQRITRRALRGSLTFQRRRTGNATKIESEMQSAETSDMIIGFNKRQPICQRQNRPQRYAFCTTKDAHITTKSAMIPMAMY</sequence>
<dbReference type="HOGENOM" id="CLU_2279194_0_0_1"/>
<proteinExistence type="predicted"/>
<protein>
    <submittedName>
        <fullName evidence="1">Uncharacterized protein</fullName>
    </submittedName>
</protein>
<name>F8P6X7_SERL9</name>
<dbReference type="RefSeq" id="XP_007322150.1">
    <property type="nucleotide sequence ID" value="XM_007322088.1"/>
</dbReference>
<dbReference type="AlphaFoldDB" id="F8P6X7"/>
<dbReference type="EMBL" id="GL945439">
    <property type="protein sequence ID" value="EGO21193.1"/>
    <property type="molecule type" value="Genomic_DNA"/>
</dbReference>
<dbReference type="GeneID" id="18811906"/>
<accession>F8P6X7</accession>
<dbReference type="KEGG" id="sla:SERLADRAFT_398663"/>
<dbReference type="Proteomes" id="UP000008064">
    <property type="component" value="Unassembled WGS sequence"/>
</dbReference>
<organism>
    <name type="scientific">Serpula lacrymans var. lacrymans (strain S7.9)</name>
    <name type="common">Dry rot fungus</name>
    <dbReference type="NCBI Taxonomy" id="578457"/>
    <lineage>
        <taxon>Eukaryota</taxon>
        <taxon>Fungi</taxon>
        <taxon>Dikarya</taxon>
        <taxon>Basidiomycota</taxon>
        <taxon>Agaricomycotina</taxon>
        <taxon>Agaricomycetes</taxon>
        <taxon>Agaricomycetidae</taxon>
        <taxon>Boletales</taxon>
        <taxon>Coniophorineae</taxon>
        <taxon>Serpulaceae</taxon>
        <taxon>Serpula</taxon>
    </lineage>
</organism>
<gene>
    <name evidence="1" type="ORF">SERLADRAFT_398663</name>
</gene>
<reference evidence="1" key="1">
    <citation type="submission" date="2011-04" db="EMBL/GenBank/DDBJ databases">
        <title>Evolution of plant cell wall degrading machinery underlies the functional diversity of forest fungi.</title>
        <authorList>
            <consortium name="US DOE Joint Genome Institute (JGI-PGF)"/>
            <person name="Eastwood D.C."/>
            <person name="Floudas D."/>
            <person name="Binder M."/>
            <person name="Majcherczyk A."/>
            <person name="Schneider P."/>
            <person name="Aerts A."/>
            <person name="Asiegbu F.O."/>
            <person name="Baker S.E."/>
            <person name="Barry K."/>
            <person name="Bendiksby M."/>
            <person name="Blumentritt M."/>
            <person name="Coutinho P.M."/>
            <person name="Cullen D."/>
            <person name="Cullen D."/>
            <person name="Gathman A."/>
            <person name="Goodell B."/>
            <person name="Henrissat B."/>
            <person name="Ihrmark K."/>
            <person name="Kauserud H."/>
            <person name="Kohler A."/>
            <person name="LaButti K."/>
            <person name="Lapidus A."/>
            <person name="Lavin J.L."/>
            <person name="Lee Y.-H."/>
            <person name="Lindquist E."/>
            <person name="Lilly W."/>
            <person name="Lucas S."/>
            <person name="Morin E."/>
            <person name="Murat C."/>
            <person name="Oguiza J.A."/>
            <person name="Park J."/>
            <person name="Pisabarro A.G."/>
            <person name="Riley R."/>
            <person name="Rosling A."/>
            <person name="Salamov A."/>
            <person name="Schmidt O."/>
            <person name="Schmutz J."/>
            <person name="Skrede I."/>
            <person name="Stenlid J."/>
            <person name="Wiebenga A."/>
            <person name="Xie X."/>
            <person name="Kues U."/>
            <person name="Hibbett D.S."/>
            <person name="Hoffmeister D."/>
            <person name="Hogberg N."/>
            <person name="Martin F."/>
            <person name="Grigoriev I.V."/>
            <person name="Watkinson S.C."/>
        </authorList>
    </citation>
    <scope>NUCLEOTIDE SEQUENCE</scope>
    <source>
        <strain evidence="1">S7.9</strain>
    </source>
</reference>
<evidence type="ECO:0000313" key="1">
    <source>
        <dbReference type="EMBL" id="EGO21193.1"/>
    </source>
</evidence>